<proteinExistence type="inferred from homology"/>
<evidence type="ECO:0000256" key="5">
    <source>
        <dbReference type="ARBA" id="ARBA00022927"/>
    </source>
</evidence>
<evidence type="ECO:0000259" key="8">
    <source>
        <dbReference type="PROSITE" id="PS51314"/>
    </source>
</evidence>
<dbReference type="GO" id="GO:0043162">
    <property type="term" value="P:ubiquitin-dependent protein catabolic process via the multivesicular body sorting pathway"/>
    <property type="evidence" value="ECO:0007669"/>
    <property type="project" value="UniProtKB-ARBA"/>
</dbReference>
<feature type="coiled-coil region" evidence="7">
    <location>
        <begin position="62"/>
        <end position="109"/>
    </location>
</feature>
<dbReference type="STRING" id="1245528.M3J2W2"/>
<evidence type="ECO:0000256" key="4">
    <source>
        <dbReference type="ARBA" id="ARBA00022753"/>
    </source>
</evidence>
<dbReference type="GO" id="GO:0072666">
    <property type="term" value="P:establishment of protein localization to vacuole"/>
    <property type="evidence" value="ECO:0007669"/>
    <property type="project" value="UniProtKB-ARBA"/>
</dbReference>
<dbReference type="GO" id="GO:0000813">
    <property type="term" value="C:ESCRT I complex"/>
    <property type="evidence" value="ECO:0007669"/>
    <property type="project" value="UniProtKB-ARBA"/>
</dbReference>
<dbReference type="Gene3D" id="1.10.287.660">
    <property type="entry name" value="Helix hairpin bin"/>
    <property type="match status" value="1"/>
</dbReference>
<evidence type="ECO:0000256" key="3">
    <source>
        <dbReference type="ARBA" id="ARBA00022448"/>
    </source>
</evidence>
<dbReference type="InterPro" id="IPR029012">
    <property type="entry name" value="Helix_hairpin_bin_sf"/>
</dbReference>
<keyword evidence="7" id="KW-0175">Coiled coil</keyword>
<dbReference type="GO" id="GO:0006886">
    <property type="term" value="P:intracellular protein transport"/>
    <property type="evidence" value="ECO:0007669"/>
    <property type="project" value="UniProtKB-ARBA"/>
</dbReference>
<evidence type="ECO:0000313" key="10">
    <source>
        <dbReference type="Proteomes" id="UP000011777"/>
    </source>
</evidence>
<gene>
    <name evidence="9" type="ORF">G210_3554</name>
</gene>
<dbReference type="SUPFAM" id="SSF140111">
    <property type="entry name" value="Endosomal sorting complex assembly domain"/>
    <property type="match status" value="1"/>
</dbReference>
<dbReference type="PROSITE" id="PS51314">
    <property type="entry name" value="VPS37_C"/>
    <property type="match status" value="1"/>
</dbReference>
<dbReference type="AlphaFoldDB" id="M3J2W2"/>
<dbReference type="EMBL" id="AOGT01002079">
    <property type="protein sequence ID" value="EMG46218.1"/>
    <property type="molecule type" value="Genomic_DNA"/>
</dbReference>
<organism evidence="9 10">
    <name type="scientific">Candida maltosa (strain Xu316)</name>
    <name type="common">Yeast</name>
    <dbReference type="NCBI Taxonomy" id="1245528"/>
    <lineage>
        <taxon>Eukaryota</taxon>
        <taxon>Fungi</taxon>
        <taxon>Dikarya</taxon>
        <taxon>Ascomycota</taxon>
        <taxon>Saccharomycotina</taxon>
        <taxon>Pichiomycetes</taxon>
        <taxon>Debaryomycetaceae</taxon>
        <taxon>Candida/Lodderomyces clade</taxon>
        <taxon>Candida</taxon>
    </lineage>
</organism>
<dbReference type="Pfam" id="PF07200">
    <property type="entry name" value="Mod_r"/>
    <property type="match status" value="1"/>
</dbReference>
<evidence type="ECO:0000256" key="1">
    <source>
        <dbReference type="ARBA" id="ARBA00004177"/>
    </source>
</evidence>
<keyword evidence="5 6" id="KW-0653">Protein transport</keyword>
<sequence length="200" mass="24138">MTDIHFDQTQPKIPNPIKPITFEELQAFPLPKHLEALPTANFQQFTENKELLQSYIKQLDTYQSKQQEIVNQLNQLDDFLENVVCKKLMNEYEELIEKINQQIKSINIIYQEFINLETYQYQLLSSNYNQDNLKLKFKKLIEENNQESLNIVKKFHEKAGENSDENFSTMIENFKNSRKLYHYRKEKLYRWEEERVSGFL</sequence>
<keyword evidence="10" id="KW-1185">Reference proteome</keyword>
<accession>M3J2W2</accession>
<dbReference type="HOGENOM" id="CLU_1518435_0_0_1"/>
<evidence type="ECO:0000256" key="6">
    <source>
        <dbReference type="PROSITE-ProRule" id="PRU00646"/>
    </source>
</evidence>
<keyword evidence="3 6" id="KW-0813">Transport</keyword>
<dbReference type="Proteomes" id="UP000011777">
    <property type="component" value="Unassembled WGS sequence"/>
</dbReference>
<dbReference type="InterPro" id="IPR009851">
    <property type="entry name" value="Mod_r"/>
</dbReference>
<comment type="similarity">
    <text evidence="2">Belongs to the VPS37 family.</text>
</comment>
<comment type="subcellular location">
    <subcellularLocation>
        <location evidence="1">Endosome</location>
    </subcellularLocation>
</comment>
<dbReference type="eggNOG" id="ENOG502SBKC">
    <property type="taxonomic scope" value="Eukaryota"/>
</dbReference>
<feature type="domain" description="VPS37 C-terminal" evidence="8">
    <location>
        <begin position="111"/>
        <end position="200"/>
    </location>
</feature>
<dbReference type="OMA" id="LYRWEEE"/>
<dbReference type="InterPro" id="IPR037202">
    <property type="entry name" value="ESCRT_assembly_dom"/>
</dbReference>
<evidence type="ECO:0000256" key="2">
    <source>
        <dbReference type="ARBA" id="ARBA00007617"/>
    </source>
</evidence>
<dbReference type="OrthoDB" id="10260857at2759"/>
<comment type="caution">
    <text evidence="9">The sequence shown here is derived from an EMBL/GenBank/DDBJ whole genome shotgun (WGS) entry which is preliminary data.</text>
</comment>
<evidence type="ECO:0000313" key="9">
    <source>
        <dbReference type="EMBL" id="EMG46218.1"/>
    </source>
</evidence>
<keyword evidence="4" id="KW-0967">Endosome</keyword>
<reference evidence="9 10" key="1">
    <citation type="submission" date="2013-02" db="EMBL/GenBank/DDBJ databases">
        <title>Genome sequence of Candida maltosa Xu316, a potential industrial strain for xylitol and ethanol production.</title>
        <authorList>
            <person name="Yu J."/>
            <person name="Wang Q."/>
            <person name="Geng X."/>
            <person name="Bao W."/>
            <person name="He P."/>
            <person name="Cai J."/>
        </authorList>
    </citation>
    <scope>NUCLEOTIDE SEQUENCE [LARGE SCALE GENOMIC DNA]</scope>
    <source>
        <strain evidence="10">Xu316</strain>
    </source>
</reference>
<evidence type="ECO:0000256" key="7">
    <source>
        <dbReference type="SAM" id="Coils"/>
    </source>
</evidence>
<name>M3J2W2_CANMX</name>
<protein>
    <recommendedName>
        <fullName evidence="8">VPS37 C-terminal domain-containing protein</fullName>
    </recommendedName>
</protein>